<evidence type="ECO:0000256" key="5">
    <source>
        <dbReference type="ARBA" id="ARBA00023136"/>
    </source>
</evidence>
<feature type="transmembrane region" description="Helical" evidence="7">
    <location>
        <begin position="530"/>
        <end position="551"/>
    </location>
</feature>
<dbReference type="GO" id="GO:0016020">
    <property type="term" value="C:membrane"/>
    <property type="evidence" value="ECO:0007669"/>
    <property type="project" value="UniProtKB-SubCell"/>
</dbReference>
<dbReference type="VEuPathDB" id="AmoebaDB:ACA1_065110"/>
<feature type="coiled-coil region" evidence="6">
    <location>
        <begin position="23"/>
        <end position="51"/>
    </location>
</feature>
<name>L8GYW0_ACACF</name>
<dbReference type="KEGG" id="acan:ACA1_065110"/>
<feature type="transmembrane region" description="Helical" evidence="7">
    <location>
        <begin position="81"/>
        <end position="106"/>
    </location>
</feature>
<dbReference type="PANTHER" id="PTHR31645:SF0">
    <property type="entry name" value="OLIGOPEPTIDE TRANSPORTER YGL114W-RELATED"/>
    <property type="match status" value="1"/>
</dbReference>
<evidence type="ECO:0000256" key="6">
    <source>
        <dbReference type="SAM" id="Coils"/>
    </source>
</evidence>
<keyword evidence="5 7" id="KW-0472">Membrane</keyword>
<sequence>MERVRIEINGEVTEEEDVEVFVRDDKEERMREQLEREIELELKAEEIVETNDFTWRAVIIGVLVGGLTCFSNMYFGLQSGWISLGSLQSALIGFAVLKVVAASSLLQRPNLVSRALGMGPFGPKENVLLTSTAVATATMPLAGGFVGILPAIGLLTDEERGSVDKDQAWWALVLWSLALAFFGVFFAVPLRRQTILREKLKFPSGTATAHMIKVLHGQASDTLDSHKEFELLETDETVRGETMTASSRAPAVKLRRSAGAREDGASEDNLSPQQELEAEILDKHEGSVMEKAEWDRKWLVLYLTFAFSGGYVLIGYFIPVLLDMPVLSWVGFAVATEWVVGWAILGPIAQSAGWTSGPVNDWQTGARGWLLWISLCILLAESLMSLLVLVGSVAVRRFFNPAQRSEKEAEDIDPALPHQHVPQSWWISGLVVSSAICVAVLTPLYHLPIWQPLIAIVLALFVSVLAVRALGETDINPVSGVGKISQIVFALVAPKNIVSNLIAGAVAEAGALQADLKTGHLLKASPRAQFFGQLIGSFASIFFSVAAYLLYTHTYQVPGPKFPVPTAGVWVNMARMVNGEVEAHNVFPFCLVAGVLAGLLPVLSQAFPKWANYLPSGIGFAIGFYLTPNWTLPRVAGGLVNWLWLRRWPVARHNYMIIVASGFVLGEGTMSVVTALFMAAGIPPLF</sequence>
<feature type="transmembrane region" description="Helical" evidence="7">
    <location>
        <begin position="326"/>
        <end position="348"/>
    </location>
</feature>
<comment type="subcellular location">
    <subcellularLocation>
        <location evidence="1">Membrane</location>
        <topology evidence="1">Multi-pass membrane protein</topology>
    </subcellularLocation>
</comment>
<feature type="transmembrane region" description="Helical" evidence="7">
    <location>
        <begin position="127"/>
        <end position="149"/>
    </location>
</feature>
<dbReference type="AlphaFoldDB" id="L8GYW0"/>
<feature type="transmembrane region" description="Helical" evidence="7">
    <location>
        <begin position="586"/>
        <end position="607"/>
    </location>
</feature>
<dbReference type="GO" id="GO:0035673">
    <property type="term" value="F:oligopeptide transmembrane transporter activity"/>
    <property type="evidence" value="ECO:0007669"/>
    <property type="project" value="InterPro"/>
</dbReference>
<feature type="transmembrane region" description="Helical" evidence="7">
    <location>
        <begin position="653"/>
        <end position="682"/>
    </location>
</feature>
<organism evidence="8 9">
    <name type="scientific">Acanthamoeba castellanii (strain ATCC 30010 / Neff)</name>
    <dbReference type="NCBI Taxonomy" id="1257118"/>
    <lineage>
        <taxon>Eukaryota</taxon>
        <taxon>Amoebozoa</taxon>
        <taxon>Discosea</taxon>
        <taxon>Longamoebia</taxon>
        <taxon>Centramoebida</taxon>
        <taxon>Acanthamoebidae</taxon>
        <taxon>Acanthamoeba</taxon>
    </lineage>
</organism>
<dbReference type="OMA" id="TPTAYVW"/>
<dbReference type="STRING" id="1257118.L8GYW0"/>
<feature type="transmembrane region" description="Helical" evidence="7">
    <location>
        <begin position="299"/>
        <end position="320"/>
    </location>
</feature>
<gene>
    <name evidence="8" type="ORF">ACA1_065110</name>
</gene>
<dbReference type="RefSeq" id="XP_004339736.1">
    <property type="nucleotide sequence ID" value="XM_004339688.1"/>
</dbReference>
<keyword evidence="2" id="KW-0813">Transport</keyword>
<evidence type="ECO:0000256" key="3">
    <source>
        <dbReference type="ARBA" id="ARBA00022692"/>
    </source>
</evidence>
<dbReference type="Pfam" id="PF03169">
    <property type="entry name" value="OPT"/>
    <property type="match status" value="2"/>
</dbReference>
<feature type="transmembrane region" description="Helical" evidence="7">
    <location>
        <begin position="369"/>
        <end position="395"/>
    </location>
</feature>
<evidence type="ECO:0000256" key="2">
    <source>
        <dbReference type="ARBA" id="ARBA00022448"/>
    </source>
</evidence>
<proteinExistence type="predicted"/>
<evidence type="ECO:0000256" key="7">
    <source>
        <dbReference type="SAM" id="Phobius"/>
    </source>
</evidence>
<feature type="transmembrane region" description="Helical" evidence="7">
    <location>
        <begin position="53"/>
        <end position="75"/>
    </location>
</feature>
<dbReference type="NCBIfam" id="TIGR00728">
    <property type="entry name" value="OPT_sfam"/>
    <property type="match status" value="2"/>
</dbReference>
<keyword evidence="4 7" id="KW-1133">Transmembrane helix</keyword>
<feature type="transmembrane region" description="Helical" evidence="7">
    <location>
        <begin position="425"/>
        <end position="445"/>
    </location>
</feature>
<reference evidence="8 9" key="1">
    <citation type="journal article" date="2013" name="Genome Biol.">
        <title>Genome of Acanthamoeba castellanii highlights extensive lateral gene transfer and early evolution of tyrosine kinase signaling.</title>
        <authorList>
            <person name="Clarke M."/>
            <person name="Lohan A.J."/>
            <person name="Liu B."/>
            <person name="Lagkouvardos I."/>
            <person name="Roy S."/>
            <person name="Zafar N."/>
            <person name="Bertelli C."/>
            <person name="Schilde C."/>
            <person name="Kianianmomeni A."/>
            <person name="Burglin T.R."/>
            <person name="Frech C."/>
            <person name="Turcotte B."/>
            <person name="Kopec K.O."/>
            <person name="Synnott J.M."/>
            <person name="Choo C."/>
            <person name="Paponov I."/>
            <person name="Finkler A."/>
            <person name="Soon Heng Tan C."/>
            <person name="Hutchins A.P."/>
            <person name="Weinmeier T."/>
            <person name="Rattei T."/>
            <person name="Chu J.S."/>
            <person name="Gimenez G."/>
            <person name="Irimia M."/>
            <person name="Rigden D.J."/>
            <person name="Fitzpatrick D.A."/>
            <person name="Lorenzo-Morales J."/>
            <person name="Bateman A."/>
            <person name="Chiu C.H."/>
            <person name="Tang P."/>
            <person name="Hegemann P."/>
            <person name="Fromm H."/>
            <person name="Raoult D."/>
            <person name="Greub G."/>
            <person name="Miranda-Saavedra D."/>
            <person name="Chen N."/>
            <person name="Nash P."/>
            <person name="Ginger M.L."/>
            <person name="Horn M."/>
            <person name="Schaap P."/>
            <person name="Caler L."/>
            <person name="Loftus B."/>
        </authorList>
    </citation>
    <scope>NUCLEOTIDE SEQUENCE [LARGE SCALE GENOMIC DNA]</scope>
    <source>
        <strain evidence="8 9">Neff</strain>
    </source>
</reference>
<feature type="transmembrane region" description="Helical" evidence="7">
    <location>
        <begin position="452"/>
        <end position="471"/>
    </location>
</feature>
<dbReference type="Proteomes" id="UP000011083">
    <property type="component" value="Unassembled WGS sequence"/>
</dbReference>
<accession>L8GYW0</accession>
<keyword evidence="6" id="KW-0175">Coiled coil</keyword>
<dbReference type="InterPro" id="IPR004813">
    <property type="entry name" value="OPT"/>
</dbReference>
<keyword evidence="9" id="KW-1185">Reference proteome</keyword>
<dbReference type="EMBL" id="KB007974">
    <property type="protein sequence ID" value="ELR17723.1"/>
    <property type="molecule type" value="Genomic_DNA"/>
</dbReference>
<evidence type="ECO:0000313" key="8">
    <source>
        <dbReference type="EMBL" id="ELR17723.1"/>
    </source>
</evidence>
<dbReference type="PANTHER" id="PTHR31645">
    <property type="entry name" value="OLIGOPEPTIDE TRANSPORTER YGL114W-RELATED"/>
    <property type="match status" value="1"/>
</dbReference>
<dbReference type="OrthoDB" id="627262at2759"/>
<protein>
    <submittedName>
        <fullName evidence="8">Oligopeptide transporter</fullName>
    </submittedName>
</protein>
<evidence type="ECO:0000256" key="4">
    <source>
        <dbReference type="ARBA" id="ARBA00022989"/>
    </source>
</evidence>
<dbReference type="InterPro" id="IPR045035">
    <property type="entry name" value="YSL-like"/>
</dbReference>
<dbReference type="GeneID" id="14918398"/>
<keyword evidence="3 7" id="KW-0812">Transmembrane</keyword>
<evidence type="ECO:0000313" key="9">
    <source>
        <dbReference type="Proteomes" id="UP000011083"/>
    </source>
</evidence>
<evidence type="ECO:0000256" key="1">
    <source>
        <dbReference type="ARBA" id="ARBA00004141"/>
    </source>
</evidence>
<feature type="transmembrane region" description="Helical" evidence="7">
    <location>
        <begin position="169"/>
        <end position="190"/>
    </location>
</feature>